<dbReference type="EMBL" id="BPWL01000006">
    <property type="protein sequence ID" value="GJJ10947.1"/>
    <property type="molecule type" value="Genomic_DNA"/>
</dbReference>
<reference evidence="8" key="1">
    <citation type="submission" date="2021-10" db="EMBL/GenBank/DDBJ databases">
        <title>De novo Genome Assembly of Clathrus columnatus (Basidiomycota, Fungi) Using Illumina and Nanopore Sequence Data.</title>
        <authorList>
            <person name="Ogiso-Tanaka E."/>
            <person name="Itagaki H."/>
            <person name="Hosoya T."/>
            <person name="Hosaka K."/>
        </authorList>
    </citation>
    <scope>NUCLEOTIDE SEQUENCE</scope>
    <source>
        <strain evidence="8">MO-923</strain>
    </source>
</reference>
<gene>
    <name evidence="8" type="ORF">Clacol_005176</name>
</gene>
<feature type="region of interest" description="Disordered" evidence="7">
    <location>
        <begin position="313"/>
        <end position="342"/>
    </location>
</feature>
<proteinExistence type="inferred from homology"/>
<keyword evidence="4 6" id="KW-0378">Hydrolase</keyword>
<evidence type="ECO:0000256" key="1">
    <source>
        <dbReference type="ARBA" id="ARBA00009431"/>
    </source>
</evidence>
<evidence type="ECO:0000256" key="5">
    <source>
        <dbReference type="ARBA" id="ARBA00023180"/>
    </source>
</evidence>
<dbReference type="GO" id="GO:0006508">
    <property type="term" value="P:proteolysis"/>
    <property type="evidence" value="ECO:0007669"/>
    <property type="project" value="UniProtKB-KW"/>
</dbReference>
<keyword evidence="9" id="KW-1185">Reference proteome</keyword>
<dbReference type="InterPro" id="IPR029058">
    <property type="entry name" value="AB_hydrolase_fold"/>
</dbReference>
<keyword evidence="3 6" id="KW-0645">Protease</keyword>
<dbReference type="PANTHER" id="PTHR11802">
    <property type="entry name" value="SERINE PROTEASE FAMILY S10 SERINE CARBOXYPEPTIDASE"/>
    <property type="match status" value="1"/>
</dbReference>
<evidence type="ECO:0000313" key="9">
    <source>
        <dbReference type="Proteomes" id="UP001050691"/>
    </source>
</evidence>
<dbReference type="Proteomes" id="UP001050691">
    <property type="component" value="Unassembled WGS sequence"/>
</dbReference>
<accession>A0AAV5ABI4</accession>
<protein>
    <recommendedName>
        <fullName evidence="6">Carboxypeptidase</fullName>
        <ecNumber evidence="6">3.4.16.-</ecNumber>
    </recommendedName>
</protein>
<dbReference type="PROSITE" id="PS00131">
    <property type="entry name" value="CARBOXYPEPT_SER_SER"/>
    <property type="match status" value="1"/>
</dbReference>
<evidence type="ECO:0000256" key="2">
    <source>
        <dbReference type="ARBA" id="ARBA00022645"/>
    </source>
</evidence>
<keyword evidence="2 6" id="KW-0121">Carboxypeptidase</keyword>
<evidence type="ECO:0000256" key="7">
    <source>
        <dbReference type="SAM" id="MobiDB-lite"/>
    </source>
</evidence>
<dbReference type="AlphaFoldDB" id="A0AAV5ABI4"/>
<dbReference type="Gene3D" id="3.40.50.1820">
    <property type="entry name" value="alpha/beta hydrolase"/>
    <property type="match status" value="1"/>
</dbReference>
<dbReference type="GO" id="GO:0004185">
    <property type="term" value="F:serine-type carboxypeptidase activity"/>
    <property type="evidence" value="ECO:0007669"/>
    <property type="project" value="UniProtKB-UniRule"/>
</dbReference>
<dbReference type="SUPFAM" id="SSF53474">
    <property type="entry name" value="alpha/beta-Hydrolases"/>
    <property type="match status" value="1"/>
</dbReference>
<dbReference type="Pfam" id="PF00450">
    <property type="entry name" value="Peptidase_S10"/>
    <property type="match status" value="1"/>
</dbReference>
<comment type="caution">
    <text evidence="8">The sequence shown here is derived from an EMBL/GenBank/DDBJ whole genome shotgun (WGS) entry which is preliminary data.</text>
</comment>
<keyword evidence="5" id="KW-0325">Glycoprotein</keyword>
<organism evidence="8 9">
    <name type="scientific">Clathrus columnatus</name>
    <dbReference type="NCBI Taxonomy" id="1419009"/>
    <lineage>
        <taxon>Eukaryota</taxon>
        <taxon>Fungi</taxon>
        <taxon>Dikarya</taxon>
        <taxon>Basidiomycota</taxon>
        <taxon>Agaricomycotina</taxon>
        <taxon>Agaricomycetes</taxon>
        <taxon>Phallomycetidae</taxon>
        <taxon>Phallales</taxon>
        <taxon>Clathraceae</taxon>
        <taxon>Clathrus</taxon>
    </lineage>
</organism>
<dbReference type="PRINTS" id="PR00724">
    <property type="entry name" value="CRBOXYPTASEC"/>
</dbReference>
<sequence length="579" mass="64142">MTILEYQTATIITIITITENGNALRPALSRAHPPTPVFFAARSLFNLTSLFVGSQSAFVKYTGRCVGTGYSTADAKGYIPNQDVMGDDVMGFLENLVTVFPSLRHRPLFILGESYAGKYIPYIAKRYFAREPHHRPVKLGGISMADGVMSDDGSLSAGMVQAIETYPQLINYDPEVYSYFREQQHLCGYDINISYPQKGGPFPTLRPPLLKAGDQTINIYLTPKLRSHELFRHKKSALQTMKDVVPDDHEEKKAQFHFEISQHQDNNDRAAALSEWKAQRGLPGRGNGVIDPYYECDLYAELVDWAVNFTEPWSTQPDPKAGVDPYDIPDATSPEPPQDASPMLNDPRTVRAIHAPQSKCWRETFGCRFSYPFGSNIDAGEVPNTNQWGDPSPATTTFLSDLFHNISLINGKVIVSEGNDDLIITARTMIIAIQNVTFGGIQGFSMEPGTAWYGDDGSFAGVVHQERGVTYVLFLAAGHLTAMWQPSRYHTFVKEFILGNNRNGTIGADGQLIGDKHKLFNGYNLPGDRNPIFTGSGATQGSTVWPSATIDAWESFIRTASAPIGTETETETYNKHEEL</sequence>
<evidence type="ECO:0000256" key="3">
    <source>
        <dbReference type="ARBA" id="ARBA00022670"/>
    </source>
</evidence>
<dbReference type="EC" id="3.4.16.-" evidence="6"/>
<comment type="similarity">
    <text evidence="1 6">Belongs to the peptidase S10 family.</text>
</comment>
<name>A0AAV5ABI4_9AGAM</name>
<evidence type="ECO:0000256" key="6">
    <source>
        <dbReference type="RuleBase" id="RU361156"/>
    </source>
</evidence>
<evidence type="ECO:0000256" key="4">
    <source>
        <dbReference type="ARBA" id="ARBA00022801"/>
    </source>
</evidence>
<dbReference type="PANTHER" id="PTHR11802:SF479">
    <property type="entry name" value="CARBOXYPEPTIDASE"/>
    <property type="match status" value="1"/>
</dbReference>
<dbReference type="InterPro" id="IPR018202">
    <property type="entry name" value="Ser_caboxypep_ser_AS"/>
</dbReference>
<evidence type="ECO:0000313" key="8">
    <source>
        <dbReference type="EMBL" id="GJJ10947.1"/>
    </source>
</evidence>
<dbReference type="InterPro" id="IPR001563">
    <property type="entry name" value="Peptidase_S10"/>
</dbReference>